<feature type="signal peptide" evidence="1">
    <location>
        <begin position="1"/>
        <end position="25"/>
    </location>
</feature>
<dbReference type="eggNOG" id="ENOG5032SV6">
    <property type="taxonomic scope" value="Bacteria"/>
</dbReference>
<keyword evidence="1" id="KW-0732">Signal</keyword>
<comment type="caution">
    <text evidence="2">The sequence shown here is derived from an EMBL/GenBank/DDBJ whole genome shotgun (WGS) entry which is preliminary data.</text>
</comment>
<keyword evidence="3" id="KW-1185">Reference proteome</keyword>
<name>A0A062VBT2_9PROT</name>
<dbReference type="Pfam" id="PF18950">
    <property type="entry name" value="DUF5694"/>
    <property type="match status" value="1"/>
</dbReference>
<evidence type="ECO:0008006" key="4">
    <source>
        <dbReference type="Google" id="ProtNLM"/>
    </source>
</evidence>
<dbReference type="Proteomes" id="UP000027100">
    <property type="component" value="Unassembled WGS sequence"/>
</dbReference>
<protein>
    <recommendedName>
        <fullName evidence="4">Lipoprotein</fullName>
    </recommendedName>
</protein>
<dbReference type="InterPro" id="IPR043749">
    <property type="entry name" value="DUF5694"/>
</dbReference>
<evidence type="ECO:0000256" key="1">
    <source>
        <dbReference type="SAM" id="SignalP"/>
    </source>
</evidence>
<dbReference type="EMBL" id="ARYM01000034">
    <property type="protein sequence ID" value="KCZ96754.1"/>
    <property type="molecule type" value="Genomic_DNA"/>
</dbReference>
<gene>
    <name evidence="2" type="ORF">HPO_18285</name>
</gene>
<dbReference type="RefSeq" id="WP_035602226.1">
    <property type="nucleotide sequence ID" value="NZ_ARYM01000034.1"/>
</dbReference>
<proteinExistence type="predicted"/>
<dbReference type="OrthoDB" id="69432at2"/>
<evidence type="ECO:0000313" key="2">
    <source>
        <dbReference type="EMBL" id="KCZ96754.1"/>
    </source>
</evidence>
<evidence type="ECO:0000313" key="3">
    <source>
        <dbReference type="Proteomes" id="UP000027100"/>
    </source>
</evidence>
<feature type="chain" id="PRO_5001618852" description="Lipoprotein" evidence="1">
    <location>
        <begin position="26"/>
        <end position="297"/>
    </location>
</feature>
<dbReference type="PROSITE" id="PS51257">
    <property type="entry name" value="PROKAR_LIPOPROTEIN"/>
    <property type="match status" value="1"/>
</dbReference>
<dbReference type="AlphaFoldDB" id="A0A062VBT2"/>
<dbReference type="PATRIC" id="fig|1280954.3.peg.3681"/>
<organism evidence="2 3">
    <name type="scientific">Hyphomonas polymorpha PS728</name>
    <dbReference type="NCBI Taxonomy" id="1280954"/>
    <lineage>
        <taxon>Bacteria</taxon>
        <taxon>Pseudomonadati</taxon>
        <taxon>Pseudomonadota</taxon>
        <taxon>Alphaproteobacteria</taxon>
        <taxon>Hyphomonadales</taxon>
        <taxon>Hyphomonadaceae</taxon>
        <taxon>Hyphomonas</taxon>
    </lineage>
</organism>
<reference evidence="2 3" key="1">
    <citation type="journal article" date="2014" name="Antonie Van Leeuwenhoek">
        <title>Hyphomonas beringensis sp. nov. and Hyphomonas chukchiensis sp. nov., isolated from surface seawater of the Bering Sea and Chukchi Sea.</title>
        <authorList>
            <person name="Li C."/>
            <person name="Lai Q."/>
            <person name="Li G."/>
            <person name="Dong C."/>
            <person name="Wang J."/>
            <person name="Liao Y."/>
            <person name="Shao Z."/>
        </authorList>
    </citation>
    <scope>NUCLEOTIDE SEQUENCE [LARGE SCALE GENOMIC DNA]</scope>
    <source>
        <strain evidence="2 3">PS728</strain>
    </source>
</reference>
<sequence>MIKLSLAAAAAAAFALTACATPALASPEATAAPPPAGDTVQVMVLGTYHFDNPGLDLVNVDADDVLAERRQAELQLVAERLGAFQPTAIAVEKVPRGGSLIDSGFARFTETDLTSDRNEIVQIGYRVAHEQGIDRVYAVDAQDGEVEFFPFDRIRNFAEKTGQMDMVNGMIAQVQAEVLAIADDREATPMYELLAKENDAERTQRMHSDFYYGLLKFADAEEQPGAALNYGWYARNALIFANIAASSQPGDRILVIYGSGHNYWLQHFVESTPGFQFVDPVPYLHGQATASTATNGS</sequence>
<dbReference type="STRING" id="1280954.HPO_18285"/>
<accession>A0A062VBT2</accession>